<evidence type="ECO:0000256" key="4">
    <source>
        <dbReference type="SAM" id="MobiDB-lite"/>
    </source>
</evidence>
<feature type="region of interest" description="Disordered" evidence="4">
    <location>
        <begin position="109"/>
        <end position="142"/>
    </location>
</feature>
<dbReference type="AlphaFoldDB" id="A0A3L7AY18"/>
<dbReference type="InterPro" id="IPR051417">
    <property type="entry name" value="SDr/BOS_complex"/>
</dbReference>
<dbReference type="Gene3D" id="2.60.40.10">
    <property type="entry name" value="Immunoglobulins"/>
    <property type="match status" value="2"/>
</dbReference>
<dbReference type="PANTHER" id="PTHR23303">
    <property type="entry name" value="CARBOXYPEPTIDASE REGULATORY REGION-CONTAINING"/>
    <property type="match status" value="1"/>
</dbReference>
<comment type="subcellular location">
    <subcellularLocation>
        <location evidence="1">Secreted</location>
    </subcellularLocation>
</comment>
<feature type="non-terminal residue" evidence="7">
    <location>
        <position position="1"/>
    </location>
</feature>
<evidence type="ECO:0000313" key="7">
    <source>
        <dbReference type="EMBL" id="RLP84825.1"/>
    </source>
</evidence>
<proteinExistence type="predicted"/>
<dbReference type="GO" id="GO:0005975">
    <property type="term" value="P:carbohydrate metabolic process"/>
    <property type="evidence" value="ECO:0007669"/>
    <property type="project" value="UniProtKB-ARBA"/>
</dbReference>
<keyword evidence="2" id="KW-0964">Secreted</keyword>
<evidence type="ECO:0000256" key="3">
    <source>
        <dbReference type="ARBA" id="ARBA00022729"/>
    </source>
</evidence>
<evidence type="ECO:0000313" key="8">
    <source>
        <dbReference type="Proteomes" id="UP000269438"/>
    </source>
</evidence>
<name>A0A3L7AY18_9MICO</name>
<dbReference type="InterPro" id="IPR013783">
    <property type="entry name" value="Ig-like_fold"/>
</dbReference>
<evidence type="ECO:0000259" key="6">
    <source>
        <dbReference type="Pfam" id="PF17210"/>
    </source>
</evidence>
<sequence>SGDLISNEDHDPTLDFGFVRKSVSVGDVVWVDLNRDGILDEGEPGIPGVKLVLVGPDSEPVTDVFGNPVESTVTDADGRYSFDNLPALEQGESYTVKIVRDDPATIEALKPYTPTKPGQGEDRKRNSSDWESSSEGLLEDGEHDPALDFGFVTKSYAIGDYVWIDTNANGIQDADEKPLPGVNVILTDENGTELARTTTNSAGRYVFDNLPAGSYKVRFELTAEQAKLYHFTTAGADGENSGRDSDADATTGWTRVIVLGDDNVNLTGDYTAFNLGATEGIDPTWDAGVVLNPAAIVPSAPAEAPTGDRLSSTGVDPNLLWGGGAAALLLLAGGAFMLARARRNDAA</sequence>
<keyword evidence="8" id="KW-1185">Reference proteome</keyword>
<dbReference type="Proteomes" id="UP000269438">
    <property type="component" value="Unassembled WGS sequence"/>
</dbReference>
<dbReference type="PANTHER" id="PTHR23303:SF15">
    <property type="entry name" value="COLOSSIN-A"/>
    <property type="match status" value="1"/>
</dbReference>
<dbReference type="InterPro" id="IPR033764">
    <property type="entry name" value="Sdr_B"/>
</dbReference>
<feature type="domain" description="SD-repeat containing protein B" evidence="6">
    <location>
        <begin position="24"/>
        <end position="151"/>
    </location>
</feature>
<dbReference type="Pfam" id="PF17210">
    <property type="entry name" value="SdrD_B"/>
    <property type="match status" value="2"/>
</dbReference>
<keyword evidence="3" id="KW-0732">Signal</keyword>
<dbReference type="EMBL" id="RCUY01000001">
    <property type="protein sequence ID" value="RLP84825.1"/>
    <property type="molecule type" value="Genomic_DNA"/>
</dbReference>
<feature type="transmembrane region" description="Helical" evidence="5">
    <location>
        <begin position="319"/>
        <end position="339"/>
    </location>
</feature>
<keyword evidence="5" id="KW-1133">Transmembrane helix</keyword>
<dbReference type="SUPFAM" id="SSF117074">
    <property type="entry name" value="Hypothetical protein PA1324"/>
    <property type="match status" value="2"/>
</dbReference>
<keyword evidence="5" id="KW-0472">Membrane</keyword>
<reference evidence="7 8" key="1">
    <citation type="submission" date="2018-10" db="EMBL/GenBank/DDBJ databases">
        <authorList>
            <person name="Li J."/>
        </authorList>
    </citation>
    <scope>NUCLEOTIDE SEQUENCE [LARGE SCALE GENOMIC DNA]</scope>
    <source>
        <strain evidence="7 8">JCM 11654</strain>
    </source>
</reference>
<organism evidence="7 8">
    <name type="scientific">Mycetocola lacteus</name>
    <dbReference type="NCBI Taxonomy" id="76637"/>
    <lineage>
        <taxon>Bacteria</taxon>
        <taxon>Bacillati</taxon>
        <taxon>Actinomycetota</taxon>
        <taxon>Actinomycetes</taxon>
        <taxon>Micrococcales</taxon>
        <taxon>Microbacteriaceae</taxon>
        <taxon>Mycetocola</taxon>
    </lineage>
</organism>
<evidence type="ECO:0000256" key="5">
    <source>
        <dbReference type="SAM" id="Phobius"/>
    </source>
</evidence>
<evidence type="ECO:0000256" key="1">
    <source>
        <dbReference type="ARBA" id="ARBA00004613"/>
    </source>
</evidence>
<keyword evidence="5" id="KW-0812">Transmembrane</keyword>
<accession>A0A3L7AY18</accession>
<evidence type="ECO:0000256" key="2">
    <source>
        <dbReference type="ARBA" id="ARBA00022525"/>
    </source>
</evidence>
<feature type="compositionally biased region" description="Basic and acidic residues" evidence="4">
    <location>
        <begin position="119"/>
        <end position="128"/>
    </location>
</feature>
<dbReference type="GO" id="GO:0005576">
    <property type="term" value="C:extracellular region"/>
    <property type="evidence" value="ECO:0007669"/>
    <property type="project" value="UniProtKB-SubCell"/>
</dbReference>
<gene>
    <name evidence="7" type="ORF">D9V34_02165</name>
</gene>
<feature type="domain" description="SD-repeat containing protein B" evidence="6">
    <location>
        <begin position="157"/>
        <end position="269"/>
    </location>
</feature>
<dbReference type="RefSeq" id="WP_183091800.1">
    <property type="nucleotide sequence ID" value="NZ_RCUY01000001.1"/>
</dbReference>
<protein>
    <recommendedName>
        <fullName evidence="6">SD-repeat containing protein B domain-containing protein</fullName>
    </recommendedName>
</protein>
<comment type="caution">
    <text evidence="7">The sequence shown here is derived from an EMBL/GenBank/DDBJ whole genome shotgun (WGS) entry which is preliminary data.</text>
</comment>